<sequence>MSICPHCGGNACYEQQVTEEVTTSFCFGCGYSTSTLMVEGEELVTKTLEASPELYKDLMFVSEDKKVWFPSTVTLPGKGMVFLDGNSKDSWRWAAVTSVEILEEEKAKFPKGQTTKMDMKNIKHFEKEDFMESLDAINFFDIE</sequence>
<accession>A0A6J5KU93</accession>
<organism evidence="1">
    <name type="scientific">uncultured Caudovirales phage</name>
    <dbReference type="NCBI Taxonomy" id="2100421"/>
    <lineage>
        <taxon>Viruses</taxon>
        <taxon>Duplodnaviria</taxon>
        <taxon>Heunggongvirae</taxon>
        <taxon>Uroviricota</taxon>
        <taxon>Caudoviricetes</taxon>
        <taxon>Peduoviridae</taxon>
        <taxon>Maltschvirus</taxon>
        <taxon>Maltschvirus maltsch</taxon>
    </lineage>
</organism>
<dbReference type="EMBL" id="LR796188">
    <property type="protein sequence ID" value="CAB4125521.1"/>
    <property type="molecule type" value="Genomic_DNA"/>
</dbReference>
<proteinExistence type="predicted"/>
<evidence type="ECO:0000313" key="1">
    <source>
        <dbReference type="EMBL" id="CAB4125521.1"/>
    </source>
</evidence>
<protein>
    <submittedName>
        <fullName evidence="1">Uncharacterized protein</fullName>
    </submittedName>
</protein>
<reference evidence="1" key="1">
    <citation type="submission" date="2020-04" db="EMBL/GenBank/DDBJ databases">
        <authorList>
            <person name="Chiriac C."/>
            <person name="Salcher M."/>
            <person name="Ghai R."/>
            <person name="Kavagutti S V."/>
        </authorList>
    </citation>
    <scope>NUCLEOTIDE SEQUENCE</scope>
</reference>
<name>A0A6J5KU93_9CAUD</name>
<gene>
    <name evidence="1" type="ORF">UFOVP54_160</name>
</gene>